<dbReference type="VEuPathDB" id="FungiDB:BO71DRAFT_489390"/>
<evidence type="ECO:0000259" key="2">
    <source>
        <dbReference type="Pfam" id="PF11001"/>
    </source>
</evidence>
<dbReference type="InterPro" id="IPR021264">
    <property type="entry name" value="AFUB_079030/YDR124W-like"/>
</dbReference>
<organism evidence="3 4">
    <name type="scientific">Aspergillus ellipticus CBS 707.79</name>
    <dbReference type="NCBI Taxonomy" id="1448320"/>
    <lineage>
        <taxon>Eukaryota</taxon>
        <taxon>Fungi</taxon>
        <taxon>Dikarya</taxon>
        <taxon>Ascomycota</taxon>
        <taxon>Pezizomycotina</taxon>
        <taxon>Eurotiomycetes</taxon>
        <taxon>Eurotiomycetidae</taxon>
        <taxon>Eurotiales</taxon>
        <taxon>Aspergillaceae</taxon>
        <taxon>Aspergillus</taxon>
        <taxon>Aspergillus subgen. Circumdati</taxon>
    </lineage>
</organism>
<dbReference type="Proteomes" id="UP000247810">
    <property type="component" value="Unassembled WGS sequence"/>
</dbReference>
<feature type="domain" description="Subtelomeric hrmA-associated cluster protein AFUB-079030/YDR124W-like helical bundle" evidence="2">
    <location>
        <begin position="276"/>
        <end position="409"/>
    </location>
</feature>
<proteinExistence type="predicted"/>
<protein>
    <recommendedName>
        <fullName evidence="2">Subtelomeric hrmA-associated cluster protein AFUB-079030/YDR124W-like helical bundle domain-containing protein</fullName>
    </recommendedName>
</protein>
<gene>
    <name evidence="3" type="ORF">BO71DRAFT_489390</name>
</gene>
<feature type="compositionally biased region" description="Polar residues" evidence="1">
    <location>
        <begin position="227"/>
        <end position="243"/>
    </location>
</feature>
<evidence type="ECO:0000256" key="1">
    <source>
        <dbReference type="SAM" id="MobiDB-lite"/>
    </source>
</evidence>
<dbReference type="Pfam" id="PF11001">
    <property type="entry name" value="AFUB_07903_YDR124W_hel"/>
    <property type="match status" value="1"/>
</dbReference>
<dbReference type="OrthoDB" id="5338458at2759"/>
<feature type="region of interest" description="Disordered" evidence="1">
    <location>
        <begin position="222"/>
        <end position="256"/>
    </location>
</feature>
<name>A0A319CSH2_9EURO</name>
<feature type="region of interest" description="Disordered" evidence="1">
    <location>
        <begin position="471"/>
        <end position="524"/>
    </location>
</feature>
<dbReference type="AlphaFoldDB" id="A0A319CSH2"/>
<feature type="compositionally biased region" description="Polar residues" evidence="1">
    <location>
        <begin position="471"/>
        <end position="493"/>
    </location>
</feature>
<dbReference type="STRING" id="1448320.A0A319CSH2"/>
<dbReference type="InterPro" id="IPR047092">
    <property type="entry name" value="AFUB_07903/YDR124W-like_hel"/>
</dbReference>
<accession>A0A319CSH2</accession>
<dbReference type="EMBL" id="KZ826194">
    <property type="protein sequence ID" value="PYH87660.1"/>
    <property type="molecule type" value="Genomic_DNA"/>
</dbReference>
<evidence type="ECO:0000313" key="4">
    <source>
        <dbReference type="Proteomes" id="UP000247810"/>
    </source>
</evidence>
<sequence length="586" mass="65549">MAIQHRKQERRPAMALRCPNFQMEKTMRGNSDNHHGPSEGPATVFRPQYYSVRRREKDIFTHAYKIASGASRIRKRNTAEAQVEDDPVSLIRPVDLLATLFNLFASVWVLLYLLRDCDQAIAQVTPPTSLPYSLRVITLSSLLSTSMSHTPVSMDAPLDGLACLHFALIYIDDSGKLRFEASPSIANNCQSILSPNVTESFLRAVALANKGDPSKMLEEIRGRSPLSPESPSANDLSNKSIFHSTPEPPQSKRKRVSHECLVPMSITCHQKTMLPVRNTNLLRRYYEKAFDSLQQINCRILAKAYIKLVEPRKQVNYPYNGRKIISGSSQQFNPELTKPAWWPTGVTHREPDHLLKAERIRLLVHILCELRESHSICVEKLKEADQSVRRQIAPVERIPVLDEIYHVREEEERYLDGRTDGTAVICVSRVHLPELSDSQALGSPTQALKDGLATTTNPVYRKEIPDLESHTSVFPSAATSSPITSKPSASKVSDQCKPPIPATTWESSASASYAPLKRPRESEYPLDLSGGSMFHQEPSTTTAATLDATPYSMKYYPQSQPQPTLPVLGLSGTDLGGCTHPYYFNY</sequence>
<evidence type="ECO:0000313" key="3">
    <source>
        <dbReference type="EMBL" id="PYH87660.1"/>
    </source>
</evidence>
<dbReference type="PANTHER" id="PTHR36102">
    <property type="entry name" value="CHROMOSOME 10, WHOLE GENOME SHOTGUN SEQUENCE"/>
    <property type="match status" value="1"/>
</dbReference>
<reference evidence="3 4" key="1">
    <citation type="submission" date="2018-02" db="EMBL/GenBank/DDBJ databases">
        <title>The genomes of Aspergillus section Nigri reveals drivers in fungal speciation.</title>
        <authorList>
            <consortium name="DOE Joint Genome Institute"/>
            <person name="Vesth T.C."/>
            <person name="Nybo J."/>
            <person name="Theobald S."/>
            <person name="Brandl J."/>
            <person name="Frisvad J.C."/>
            <person name="Nielsen K.F."/>
            <person name="Lyhne E.K."/>
            <person name="Kogle M.E."/>
            <person name="Kuo A."/>
            <person name="Riley R."/>
            <person name="Clum A."/>
            <person name="Nolan M."/>
            <person name="Lipzen A."/>
            <person name="Salamov A."/>
            <person name="Henrissat B."/>
            <person name="Wiebenga A."/>
            <person name="De vries R.P."/>
            <person name="Grigoriev I.V."/>
            <person name="Mortensen U.H."/>
            <person name="Andersen M.R."/>
            <person name="Baker S.E."/>
        </authorList>
    </citation>
    <scope>NUCLEOTIDE SEQUENCE [LARGE SCALE GENOMIC DNA]</scope>
    <source>
        <strain evidence="3 4">CBS 707.79</strain>
    </source>
</reference>
<dbReference type="PANTHER" id="PTHR36102:SF1">
    <property type="entry name" value="YDR124W-LIKE HELICAL BUNDLE DOMAIN-CONTAINING PROTEIN"/>
    <property type="match status" value="1"/>
</dbReference>
<keyword evidence="4" id="KW-1185">Reference proteome</keyword>